<dbReference type="Proteomes" id="UP001147148">
    <property type="component" value="Unassembled WGS sequence"/>
</dbReference>
<organism evidence="2 3">
    <name type="scientific">Vagococcus proximus</name>
    <dbReference type="NCBI Taxonomy" id="2991417"/>
    <lineage>
        <taxon>Bacteria</taxon>
        <taxon>Bacillati</taxon>
        <taxon>Bacillota</taxon>
        <taxon>Bacilli</taxon>
        <taxon>Lactobacillales</taxon>
        <taxon>Enterococcaceae</taxon>
        <taxon>Vagococcus</taxon>
    </lineage>
</organism>
<dbReference type="SUPFAM" id="SSF54637">
    <property type="entry name" value="Thioesterase/thiol ester dehydrase-isomerase"/>
    <property type="match status" value="1"/>
</dbReference>
<sequence length="122" mass="13364">MVRMKEFKKGYLPNDSHSAKVMGSGTLDVLATPAVIAFAENCCEQLLSHDLSENQASVGTWIDMAHKRASKTKSEIVVCAHIIEQTPKGASFEFKVTCGDELVAVGKHKRAVIDIERFMANV</sequence>
<dbReference type="InterPro" id="IPR029069">
    <property type="entry name" value="HotDog_dom_sf"/>
</dbReference>
<gene>
    <name evidence="2" type="ORF">OL233_06660</name>
</gene>
<evidence type="ECO:0000313" key="2">
    <source>
        <dbReference type="EMBL" id="MDF0479971.1"/>
    </source>
</evidence>
<reference evidence="2" key="1">
    <citation type="submission" date="2022-10" db="EMBL/GenBank/DDBJ databases">
        <title>Vagococcus sp. isolated from poultry meat.</title>
        <authorList>
            <person name="Johansson P."/>
            <person name="Bjorkroth J."/>
        </authorList>
    </citation>
    <scope>NUCLEOTIDE SEQUENCE</scope>
    <source>
        <strain evidence="2">PNs007</strain>
    </source>
</reference>
<protein>
    <recommendedName>
        <fullName evidence="1">Fluoroacetyl-CoA-specific thioesterase-like domain-containing protein</fullName>
    </recommendedName>
</protein>
<dbReference type="EMBL" id="JAPDSH010000004">
    <property type="protein sequence ID" value="MDF0479971.1"/>
    <property type="molecule type" value="Genomic_DNA"/>
</dbReference>
<dbReference type="InterPro" id="IPR025540">
    <property type="entry name" value="FlK"/>
</dbReference>
<proteinExistence type="predicted"/>
<comment type="caution">
    <text evidence="2">The sequence shown here is derived from an EMBL/GenBank/DDBJ whole genome shotgun (WGS) entry which is preliminary data.</text>
</comment>
<keyword evidence="3" id="KW-1185">Reference proteome</keyword>
<dbReference type="PANTHER" id="PTHR36934">
    <property type="entry name" value="BLR0278 PROTEIN"/>
    <property type="match status" value="1"/>
</dbReference>
<evidence type="ECO:0000313" key="3">
    <source>
        <dbReference type="Proteomes" id="UP001147148"/>
    </source>
</evidence>
<dbReference type="Pfam" id="PF22636">
    <property type="entry name" value="FlK"/>
    <property type="match status" value="1"/>
</dbReference>
<accession>A0ABT5X1U0</accession>
<evidence type="ECO:0000259" key="1">
    <source>
        <dbReference type="Pfam" id="PF22636"/>
    </source>
</evidence>
<dbReference type="InterPro" id="IPR054485">
    <property type="entry name" value="FlK-like_dom"/>
</dbReference>
<dbReference type="PANTHER" id="PTHR36934:SF1">
    <property type="entry name" value="THIOESTERASE DOMAIN-CONTAINING PROTEIN"/>
    <property type="match status" value="1"/>
</dbReference>
<feature type="domain" description="Fluoroacetyl-CoA-specific thioesterase-like" evidence="1">
    <location>
        <begin position="16"/>
        <end position="115"/>
    </location>
</feature>
<dbReference type="Gene3D" id="3.10.129.10">
    <property type="entry name" value="Hotdog Thioesterase"/>
    <property type="match status" value="1"/>
</dbReference>
<name>A0ABT5X1U0_9ENTE</name>